<proteinExistence type="predicted"/>
<reference evidence="1 2" key="1">
    <citation type="submission" date="2019-06" db="EMBL/GenBank/DDBJ databases">
        <title>Discovery of a novel chromosome fission-fusion reversal in muntjac.</title>
        <authorList>
            <person name="Mudd A.B."/>
            <person name="Bredeson J.V."/>
            <person name="Baum R."/>
            <person name="Hockemeyer D."/>
            <person name="Rokhsar D.S."/>
        </authorList>
    </citation>
    <scope>NUCLEOTIDE SEQUENCE [LARGE SCALE GENOMIC DNA]</scope>
    <source>
        <strain evidence="1">UCam_UCB_Mr</strain>
        <tissue evidence="1">Fibroblast cell line</tissue>
    </source>
</reference>
<evidence type="ECO:0000313" key="1">
    <source>
        <dbReference type="EMBL" id="KAB0375537.1"/>
    </source>
</evidence>
<dbReference type="PANTHER" id="PTHR19446">
    <property type="entry name" value="REVERSE TRANSCRIPTASES"/>
    <property type="match status" value="1"/>
</dbReference>
<keyword evidence="2" id="KW-1185">Reference proteome</keyword>
<sequence>MYHSFLIHSSADGHLGCFHVLAIVNSAVMNIGVHVFLSILLPTVFFTELEQIISQFVWKYKKPRIAKVILRKKNGTGGINLPDLRLYYKATVIKTVWYWHKDRNIDQWNRIESPEINPRTYGHLIFDKGGKDIQWKKDNLFNKWCWENWSTTCKRMKLEHFLTPYTKINSKWIKDLNVRPETIKLLEENIGKTLSDINHTKINKWDLMKLKSFCTTKETISKVKRQPSDWEKIIANEETDKGLISKIYKQLLKLNSRKINDPIKKWAKELNRHFSKDDIQMANKHMKRCSTSLIIREMQIKTTMRYHYTPVRMAAIQKSTSNKCWRGCGEKGTLLHCWWECKLVQPLWKTVWRFLKKLEIELPYDPAIPLLGIHTEESRSERDTCTPMFIAALFIIARTWKQPRCPSADEWIRKLWYIYTMEYYSAVKKNSFESVLMRWMKLEPIIQSEVSQKDKEHYSILTHIYGI</sequence>
<organism evidence="1 2">
    <name type="scientific">Muntiacus reevesi</name>
    <name type="common">Reeves' muntjac</name>
    <name type="synonym">Cervus reevesi</name>
    <dbReference type="NCBI Taxonomy" id="9886"/>
    <lineage>
        <taxon>Eukaryota</taxon>
        <taxon>Metazoa</taxon>
        <taxon>Chordata</taxon>
        <taxon>Craniata</taxon>
        <taxon>Vertebrata</taxon>
        <taxon>Euteleostomi</taxon>
        <taxon>Mammalia</taxon>
        <taxon>Eutheria</taxon>
        <taxon>Laurasiatheria</taxon>
        <taxon>Artiodactyla</taxon>
        <taxon>Ruminantia</taxon>
        <taxon>Pecora</taxon>
        <taxon>Cervidae</taxon>
        <taxon>Muntiacinae</taxon>
        <taxon>Muntiacus</taxon>
    </lineage>
</organism>
<comment type="caution">
    <text evidence="1">The sequence shown here is derived from an EMBL/GenBank/DDBJ whole genome shotgun (WGS) entry which is preliminary data.</text>
</comment>
<evidence type="ECO:0008006" key="3">
    <source>
        <dbReference type="Google" id="ProtNLM"/>
    </source>
</evidence>
<accession>A0A5N3XNM0</accession>
<name>A0A5N3XNM0_MUNRE</name>
<dbReference type="Proteomes" id="UP000326062">
    <property type="component" value="Chromosome 6"/>
</dbReference>
<dbReference type="AlphaFoldDB" id="A0A5N3XNM0"/>
<gene>
    <name evidence="1" type="ORF">FD755_012180</name>
</gene>
<evidence type="ECO:0000313" key="2">
    <source>
        <dbReference type="Proteomes" id="UP000326062"/>
    </source>
</evidence>
<protein>
    <recommendedName>
        <fullName evidence="3">DUF1725 domain-containing protein</fullName>
    </recommendedName>
</protein>
<dbReference type="EMBL" id="VCEB01000006">
    <property type="protein sequence ID" value="KAB0375537.1"/>
    <property type="molecule type" value="Genomic_DNA"/>
</dbReference>